<accession>A0ABW6KB41</accession>
<dbReference type="InterPro" id="IPR050539">
    <property type="entry name" value="ThrE_Dicarb/AminoAcid_Exp"/>
</dbReference>
<feature type="domain" description="Threonine/Serine exporter ThrE" evidence="9">
    <location>
        <begin position="6"/>
        <end position="134"/>
    </location>
</feature>
<evidence type="ECO:0000256" key="1">
    <source>
        <dbReference type="ARBA" id="ARBA00004651"/>
    </source>
</evidence>
<evidence type="ECO:0000256" key="6">
    <source>
        <dbReference type="ARBA" id="ARBA00023136"/>
    </source>
</evidence>
<reference evidence="10 11" key="1">
    <citation type="submission" date="2024-08" db="EMBL/GenBank/DDBJ databases">
        <title>Two novel Cytobacillus novel species.</title>
        <authorList>
            <person name="Liu G."/>
        </authorList>
    </citation>
    <scope>NUCLEOTIDE SEQUENCE [LARGE SCALE GENOMIC DNA]</scope>
    <source>
        <strain evidence="10 11">FJAT-54145</strain>
    </source>
</reference>
<evidence type="ECO:0000256" key="8">
    <source>
        <dbReference type="SAM" id="Phobius"/>
    </source>
</evidence>
<dbReference type="PANTHER" id="PTHR34390">
    <property type="entry name" value="UPF0442 PROTEIN YJJB-RELATED"/>
    <property type="match status" value="1"/>
</dbReference>
<organism evidence="10 11">
    <name type="scientific">Cytobacillus spartinae</name>
    <dbReference type="NCBI Taxonomy" id="3299023"/>
    <lineage>
        <taxon>Bacteria</taxon>
        <taxon>Bacillati</taxon>
        <taxon>Bacillota</taxon>
        <taxon>Bacilli</taxon>
        <taxon>Bacillales</taxon>
        <taxon>Bacillaceae</taxon>
        <taxon>Cytobacillus</taxon>
    </lineage>
</organism>
<comment type="similarity">
    <text evidence="7">Belongs to the ThrE exporter (TC 2.A.79) family.</text>
</comment>
<keyword evidence="5 8" id="KW-1133">Transmembrane helix</keyword>
<dbReference type="EMBL" id="JBIACK010000005">
    <property type="protein sequence ID" value="MFE8701381.1"/>
    <property type="molecule type" value="Genomic_DNA"/>
</dbReference>
<keyword evidence="2" id="KW-1003">Cell membrane</keyword>
<feature type="transmembrane region" description="Helical" evidence="8">
    <location>
        <begin position="77"/>
        <end position="96"/>
    </location>
</feature>
<dbReference type="PANTHER" id="PTHR34390:SF1">
    <property type="entry name" value="SUCCINATE TRANSPORTER SUBUNIT YJJB-RELATED"/>
    <property type="match status" value="1"/>
</dbReference>
<evidence type="ECO:0000256" key="3">
    <source>
        <dbReference type="ARBA" id="ARBA00022519"/>
    </source>
</evidence>
<comment type="subcellular location">
    <subcellularLocation>
        <location evidence="1">Cell membrane</location>
        <topology evidence="1">Multi-pass membrane protein</topology>
    </subcellularLocation>
</comment>
<evidence type="ECO:0000259" key="9">
    <source>
        <dbReference type="Pfam" id="PF12821"/>
    </source>
</evidence>
<feature type="transmembrane region" description="Helical" evidence="8">
    <location>
        <begin position="116"/>
        <end position="138"/>
    </location>
</feature>
<proteinExistence type="inferred from homology"/>
<dbReference type="RefSeq" id="WP_389361347.1">
    <property type="nucleotide sequence ID" value="NZ_JBIACK010000005.1"/>
</dbReference>
<evidence type="ECO:0000256" key="5">
    <source>
        <dbReference type="ARBA" id="ARBA00022989"/>
    </source>
</evidence>
<keyword evidence="3" id="KW-0997">Cell inner membrane</keyword>
<evidence type="ECO:0000256" key="4">
    <source>
        <dbReference type="ARBA" id="ARBA00022692"/>
    </source>
</evidence>
<feature type="transmembrane region" description="Helical" evidence="8">
    <location>
        <begin position="39"/>
        <end position="65"/>
    </location>
</feature>
<sequence>MMIFEQLITSFFAAAAFGIIFNAPRASLFKCGLVGMFGWIIYIVMTEFGIDSVVATLCASIFVAVTSQVFSRMYKTPVIIFIVAGIIPLVPGGLAYDAMRNFVENDYNTAINLAAKAFMISGSIAMGLVFSEVINQVIRKAKLSAKL</sequence>
<evidence type="ECO:0000313" key="11">
    <source>
        <dbReference type="Proteomes" id="UP001601059"/>
    </source>
</evidence>
<dbReference type="Proteomes" id="UP001601059">
    <property type="component" value="Unassembled WGS sequence"/>
</dbReference>
<name>A0ABW6KB41_9BACI</name>
<comment type="caution">
    <text evidence="10">The sequence shown here is derived from an EMBL/GenBank/DDBJ whole genome shotgun (WGS) entry which is preliminary data.</text>
</comment>
<evidence type="ECO:0000313" key="10">
    <source>
        <dbReference type="EMBL" id="MFE8701381.1"/>
    </source>
</evidence>
<gene>
    <name evidence="10" type="ORF">ACFYKX_12320</name>
</gene>
<dbReference type="InterPro" id="IPR024528">
    <property type="entry name" value="ThrE_2"/>
</dbReference>
<evidence type="ECO:0000256" key="7">
    <source>
        <dbReference type="ARBA" id="ARBA00034125"/>
    </source>
</evidence>
<keyword evidence="4 8" id="KW-0812">Transmembrane</keyword>
<keyword evidence="11" id="KW-1185">Reference proteome</keyword>
<protein>
    <submittedName>
        <fullName evidence="10">Threonine/serine exporter family protein</fullName>
    </submittedName>
</protein>
<dbReference type="Pfam" id="PF12821">
    <property type="entry name" value="ThrE_2"/>
    <property type="match status" value="1"/>
</dbReference>
<evidence type="ECO:0000256" key="2">
    <source>
        <dbReference type="ARBA" id="ARBA00022475"/>
    </source>
</evidence>
<keyword evidence="6 8" id="KW-0472">Membrane</keyword>